<gene>
    <name evidence="2" type="ORF">AVJ23_03585</name>
</gene>
<dbReference type="Proteomes" id="UP000054396">
    <property type="component" value="Unassembled WGS sequence"/>
</dbReference>
<feature type="transmembrane region" description="Helical" evidence="1">
    <location>
        <begin position="136"/>
        <end position="155"/>
    </location>
</feature>
<dbReference type="OrthoDB" id="9812539at2"/>
<keyword evidence="3" id="KW-1185">Reference proteome</keyword>
<feature type="transmembrane region" description="Helical" evidence="1">
    <location>
        <begin position="98"/>
        <end position="115"/>
    </location>
</feature>
<evidence type="ECO:0008006" key="4">
    <source>
        <dbReference type="Google" id="ProtNLM"/>
    </source>
</evidence>
<feature type="transmembrane region" description="Helical" evidence="1">
    <location>
        <begin position="6"/>
        <end position="25"/>
    </location>
</feature>
<dbReference type="RefSeq" id="WP_058860745.1">
    <property type="nucleotide sequence ID" value="NZ_LPXO01000001.1"/>
</dbReference>
<dbReference type="STRING" id="1685382.AVJ23_03585"/>
<evidence type="ECO:0000313" key="2">
    <source>
        <dbReference type="EMBL" id="KUF12802.1"/>
    </source>
</evidence>
<proteinExistence type="predicted"/>
<keyword evidence="1" id="KW-1133">Transmembrane helix</keyword>
<organism evidence="2 3">
    <name type="scientific">Pseudoponticoccus marisrubri</name>
    <dbReference type="NCBI Taxonomy" id="1685382"/>
    <lineage>
        <taxon>Bacteria</taxon>
        <taxon>Pseudomonadati</taxon>
        <taxon>Pseudomonadota</taxon>
        <taxon>Alphaproteobacteria</taxon>
        <taxon>Rhodobacterales</taxon>
        <taxon>Roseobacteraceae</taxon>
        <taxon>Pseudoponticoccus</taxon>
    </lineage>
</organism>
<keyword evidence="1" id="KW-0812">Transmembrane</keyword>
<accession>A0A0W7WQB4</accession>
<name>A0A0W7WQB4_9RHOB</name>
<protein>
    <recommendedName>
        <fullName evidence="4">DUF2938 domain-containing protein</fullName>
    </recommendedName>
</protein>
<evidence type="ECO:0000256" key="1">
    <source>
        <dbReference type="SAM" id="Phobius"/>
    </source>
</evidence>
<dbReference type="InterPro" id="IPR021329">
    <property type="entry name" value="DUF2938"/>
</dbReference>
<evidence type="ECO:0000313" key="3">
    <source>
        <dbReference type="Proteomes" id="UP000054396"/>
    </source>
</evidence>
<dbReference type="Pfam" id="PF11158">
    <property type="entry name" value="DUF2938"/>
    <property type="match status" value="1"/>
</dbReference>
<feature type="transmembrane region" description="Helical" evidence="1">
    <location>
        <begin position="70"/>
        <end position="92"/>
    </location>
</feature>
<sequence length="156" mass="16642">MDILFTGILIGLGGTIAMDLWALLLNRTLGQGLPNWGNVGRWVGHLPGRVFHDDIGAATPLPGETAIGWAFHYAVGIFYGVIFMLLVGPGWAAAPTFLPAWIFALVTIAAGWFLLQPGMGLGWALSRTETPMKGRAMGLVAHTVFGLGMWVTALIV</sequence>
<dbReference type="EMBL" id="LPXO01000001">
    <property type="protein sequence ID" value="KUF12802.1"/>
    <property type="molecule type" value="Genomic_DNA"/>
</dbReference>
<comment type="caution">
    <text evidence="2">The sequence shown here is derived from an EMBL/GenBank/DDBJ whole genome shotgun (WGS) entry which is preliminary data.</text>
</comment>
<reference evidence="2 3" key="1">
    <citation type="submission" date="2015-12" db="EMBL/GenBank/DDBJ databases">
        <authorList>
            <person name="Shamseldin A."/>
            <person name="Moawad H."/>
            <person name="Abd El-Rahim W.M."/>
            <person name="Sadowsky M.J."/>
        </authorList>
    </citation>
    <scope>NUCLEOTIDE SEQUENCE [LARGE SCALE GENOMIC DNA]</scope>
    <source>
        <strain evidence="2 3">SJ5A-1</strain>
    </source>
</reference>
<dbReference type="AlphaFoldDB" id="A0A0W7WQB4"/>
<keyword evidence="1" id="KW-0472">Membrane</keyword>